<evidence type="ECO:0000256" key="1">
    <source>
        <dbReference type="SAM" id="MobiDB-lite"/>
    </source>
</evidence>
<reference evidence="4" key="2">
    <citation type="submission" date="2020-04" db="EMBL/GenBank/DDBJ databases">
        <authorList>
            <consortium name="NCBI Genome Project"/>
        </authorList>
    </citation>
    <scope>NUCLEOTIDE SEQUENCE</scope>
    <source>
        <strain evidence="4">CBS 781.70</strain>
    </source>
</reference>
<sequence>MPPPPYSTSFMPSGPNTGSHTLSWGPHNGHPVMSGSGHASSASYASSYGTPTTHMAGAIPSPPPGAQFPPTPPVGKFRVTEARPKSP</sequence>
<dbReference type="GeneID" id="54419858"/>
<evidence type="ECO:0000313" key="3">
    <source>
        <dbReference type="Proteomes" id="UP000504638"/>
    </source>
</evidence>
<feature type="region of interest" description="Disordered" evidence="1">
    <location>
        <begin position="1"/>
        <end position="87"/>
    </location>
</feature>
<dbReference type="EMBL" id="ML975155">
    <property type="protein sequence ID" value="KAF1813358.1"/>
    <property type="molecule type" value="Genomic_DNA"/>
</dbReference>
<accession>A0A6G1G5Q7</accession>
<evidence type="ECO:0000313" key="4">
    <source>
        <dbReference type="RefSeq" id="XP_033534989.1"/>
    </source>
</evidence>
<feature type="compositionally biased region" description="Basic and acidic residues" evidence="1">
    <location>
        <begin position="78"/>
        <end position="87"/>
    </location>
</feature>
<reference evidence="2 4" key="1">
    <citation type="submission" date="2020-01" db="EMBL/GenBank/DDBJ databases">
        <authorList>
            <consortium name="DOE Joint Genome Institute"/>
            <person name="Haridas S."/>
            <person name="Albert R."/>
            <person name="Binder M."/>
            <person name="Bloem J."/>
            <person name="Labutti K."/>
            <person name="Salamov A."/>
            <person name="Andreopoulos B."/>
            <person name="Baker S.E."/>
            <person name="Barry K."/>
            <person name="Bills G."/>
            <person name="Bluhm B.H."/>
            <person name="Cannon C."/>
            <person name="Castanera R."/>
            <person name="Culley D.E."/>
            <person name="Daum C."/>
            <person name="Ezra D."/>
            <person name="Gonzalez J.B."/>
            <person name="Henrissat B."/>
            <person name="Kuo A."/>
            <person name="Liang C."/>
            <person name="Lipzen A."/>
            <person name="Lutzoni F."/>
            <person name="Magnuson J."/>
            <person name="Mondo S."/>
            <person name="Nolan M."/>
            <person name="Ohm R."/>
            <person name="Pangilinan J."/>
            <person name="Park H.-J."/>
            <person name="Ramirez L."/>
            <person name="Alfaro M."/>
            <person name="Sun H."/>
            <person name="Tritt A."/>
            <person name="Yoshinaga Y."/>
            <person name="Zwiers L.-H."/>
            <person name="Turgeon B.G."/>
            <person name="Goodwin S.B."/>
            <person name="Spatafora J.W."/>
            <person name="Crous P.W."/>
            <person name="Grigoriev I.V."/>
        </authorList>
    </citation>
    <scope>NUCLEOTIDE SEQUENCE</scope>
    <source>
        <strain evidence="2 4">CBS 781.70</strain>
    </source>
</reference>
<reference evidence="4" key="3">
    <citation type="submission" date="2025-04" db="UniProtKB">
        <authorList>
            <consortium name="RefSeq"/>
        </authorList>
    </citation>
    <scope>IDENTIFICATION</scope>
    <source>
        <strain evidence="4">CBS 781.70</strain>
    </source>
</reference>
<gene>
    <name evidence="2 4" type="ORF">P152DRAFT_457718</name>
</gene>
<evidence type="ECO:0000313" key="2">
    <source>
        <dbReference type="EMBL" id="KAF1813358.1"/>
    </source>
</evidence>
<dbReference type="RefSeq" id="XP_033534989.1">
    <property type="nucleotide sequence ID" value="XM_033679288.1"/>
</dbReference>
<feature type="compositionally biased region" description="Low complexity" evidence="1">
    <location>
        <begin position="34"/>
        <end position="49"/>
    </location>
</feature>
<protein>
    <submittedName>
        <fullName evidence="2 4">Uncharacterized protein</fullName>
    </submittedName>
</protein>
<feature type="compositionally biased region" description="Polar residues" evidence="1">
    <location>
        <begin position="7"/>
        <end position="22"/>
    </location>
</feature>
<organism evidence="2">
    <name type="scientific">Eremomyces bilateralis CBS 781.70</name>
    <dbReference type="NCBI Taxonomy" id="1392243"/>
    <lineage>
        <taxon>Eukaryota</taxon>
        <taxon>Fungi</taxon>
        <taxon>Dikarya</taxon>
        <taxon>Ascomycota</taxon>
        <taxon>Pezizomycotina</taxon>
        <taxon>Dothideomycetes</taxon>
        <taxon>Dothideomycetes incertae sedis</taxon>
        <taxon>Eremomycetales</taxon>
        <taxon>Eremomycetaceae</taxon>
        <taxon>Eremomyces</taxon>
    </lineage>
</organism>
<feature type="compositionally biased region" description="Pro residues" evidence="1">
    <location>
        <begin position="60"/>
        <end position="73"/>
    </location>
</feature>
<dbReference type="AlphaFoldDB" id="A0A6G1G5Q7"/>
<dbReference type="Proteomes" id="UP000504638">
    <property type="component" value="Unplaced"/>
</dbReference>
<proteinExistence type="predicted"/>
<keyword evidence="3" id="KW-1185">Reference proteome</keyword>
<name>A0A6G1G5Q7_9PEZI</name>